<dbReference type="InterPro" id="IPR052347">
    <property type="entry name" value="Isochorismatase_Nicotinamidase"/>
</dbReference>
<evidence type="ECO:0000313" key="4">
    <source>
        <dbReference type="EMBL" id="PAS93096.1"/>
    </source>
</evidence>
<proteinExistence type="inferred from homology"/>
<dbReference type="SUPFAM" id="SSF52499">
    <property type="entry name" value="Isochorismatase-like hydrolases"/>
    <property type="match status" value="1"/>
</dbReference>
<evidence type="ECO:0000256" key="2">
    <source>
        <dbReference type="ARBA" id="ARBA00022801"/>
    </source>
</evidence>
<reference evidence="4 5" key="2">
    <citation type="submission" date="2017-07" db="EMBL/GenBank/DDBJ databases">
        <title>Candidatus Dactylopiibacterium carminicum, a nitrogen-fixing symbiont of the cochineal insect Dactylopius coccus and Dactylopius opuntiae (Hemiptera: Coccoidea: Dactylopiidae).</title>
        <authorList>
            <person name="Vera A."/>
        </authorList>
    </citation>
    <scope>NUCLEOTIDE SEQUENCE [LARGE SCALE GENOMIC DNA]</scope>
    <source>
        <strain evidence="4 5">NFDCM</strain>
    </source>
</reference>
<dbReference type="PANTHER" id="PTHR11080:SF2">
    <property type="entry name" value="LD05707P"/>
    <property type="match status" value="1"/>
</dbReference>
<dbReference type="GO" id="GO:0016787">
    <property type="term" value="F:hydrolase activity"/>
    <property type="evidence" value="ECO:0007669"/>
    <property type="project" value="UniProtKB-KW"/>
</dbReference>
<dbReference type="InterPro" id="IPR036380">
    <property type="entry name" value="Isochorismatase-like_sf"/>
</dbReference>
<name>A0A272EST4_9RHOO</name>
<accession>A0A272EST4</accession>
<sequence>MNRVKHHLLIIDPQNDFCDLPATHRPVLGGVCQAPALPVPGAHADMLRLAVLIDTAREAIDAITVTLDSHQHLDIAHPTFWADDHGNAVLPFTQIHAEDVRAGRYRPRLSEALPRVLAYLDVLEASGRYTHMIWPVHCEIGTWGHNIHHELRLALNRWEEAHAAITAKVIKGTNPWTEHYSAVMAEVPDPADAETQLNSALIASLRGAARVFIAGEAGSHCVKATVEHIVANLPTEQLDRLVLIEDCISPVSGFEAHYADFLTRMRELGLQVRHSTGLIDELAGG</sequence>
<dbReference type="AlphaFoldDB" id="A0A272EST4"/>
<comment type="similarity">
    <text evidence="1">Belongs to the isochorismatase family.</text>
</comment>
<dbReference type="PANTHER" id="PTHR11080">
    <property type="entry name" value="PYRAZINAMIDASE/NICOTINAMIDASE"/>
    <property type="match status" value="1"/>
</dbReference>
<evidence type="ECO:0000313" key="6">
    <source>
        <dbReference type="Proteomes" id="UP000623509"/>
    </source>
</evidence>
<dbReference type="RefSeq" id="WP_095524723.1">
    <property type="nucleotide sequence ID" value="NZ_MDUX01000029.1"/>
</dbReference>
<evidence type="ECO:0000313" key="3">
    <source>
        <dbReference type="EMBL" id="KAF7599053.1"/>
    </source>
</evidence>
<dbReference type="OrthoDB" id="9791276at2"/>
<evidence type="ECO:0000256" key="1">
    <source>
        <dbReference type="ARBA" id="ARBA00006336"/>
    </source>
</evidence>
<protein>
    <submittedName>
        <fullName evidence="4">Cysteine hydrolase</fullName>
    </submittedName>
</protein>
<dbReference type="EMBL" id="NMRN01000023">
    <property type="protein sequence ID" value="PAS93096.1"/>
    <property type="molecule type" value="Genomic_DNA"/>
</dbReference>
<keyword evidence="2 4" id="KW-0378">Hydrolase</keyword>
<dbReference type="Gene3D" id="3.40.50.850">
    <property type="entry name" value="Isochorismatase-like"/>
    <property type="match status" value="1"/>
</dbReference>
<dbReference type="Proteomes" id="UP000623509">
    <property type="component" value="Unassembled WGS sequence"/>
</dbReference>
<comment type="caution">
    <text evidence="4">The sequence shown here is derived from an EMBL/GenBank/DDBJ whole genome shotgun (WGS) entry which is preliminary data.</text>
</comment>
<reference evidence="3 6" key="1">
    <citation type="submission" date="2016-08" db="EMBL/GenBank/DDBJ databases">
        <title>Candidatus Dactylopiibacterium carminicum genome sequence.</title>
        <authorList>
            <person name="Ramirez-Puebla S.T."/>
            <person name="Ormeno-Orrillo E."/>
            <person name="Vera-Ponce De Leon A."/>
            <person name="Luis L."/>
            <person name="Sanchez-Flores A."/>
            <person name="Monica R."/>
            <person name="Martinez-Romero E."/>
        </authorList>
    </citation>
    <scope>NUCLEOTIDE SEQUENCE [LARGE SCALE GENOMIC DNA]</scope>
    <source>
        <strain evidence="3">END1</strain>
    </source>
</reference>
<dbReference type="EMBL" id="MDUX01000029">
    <property type="protein sequence ID" value="KAF7599053.1"/>
    <property type="molecule type" value="Genomic_DNA"/>
</dbReference>
<dbReference type="Proteomes" id="UP000216107">
    <property type="component" value="Unassembled WGS sequence"/>
</dbReference>
<evidence type="ECO:0000313" key="5">
    <source>
        <dbReference type="Proteomes" id="UP000216107"/>
    </source>
</evidence>
<organism evidence="4 5">
    <name type="scientific">Candidatus Dactylopiibacterium carminicum</name>
    <dbReference type="NCBI Taxonomy" id="857335"/>
    <lineage>
        <taxon>Bacteria</taxon>
        <taxon>Pseudomonadati</taxon>
        <taxon>Pseudomonadota</taxon>
        <taxon>Betaproteobacteria</taxon>
        <taxon>Rhodocyclales</taxon>
        <taxon>Rhodocyclaceae</taxon>
        <taxon>Candidatus Dactylopiibacterium</taxon>
    </lineage>
</organism>
<gene>
    <name evidence="3" type="ORF">BGI27_09900</name>
    <name evidence="4" type="ORF">CGU29_09060</name>
</gene>
<keyword evidence="6" id="KW-1185">Reference proteome</keyword>